<dbReference type="EMBL" id="MHSW01000005">
    <property type="protein sequence ID" value="OHA52735.1"/>
    <property type="molecule type" value="Genomic_DNA"/>
</dbReference>
<evidence type="ECO:0000313" key="1">
    <source>
        <dbReference type="EMBL" id="OHA52735.1"/>
    </source>
</evidence>
<dbReference type="Proteomes" id="UP000176951">
    <property type="component" value="Unassembled WGS sequence"/>
</dbReference>
<gene>
    <name evidence="1" type="ORF">A3A97_01170</name>
</gene>
<sequence length="169" mass="19003">MEKCGQCGDVVIFLEGGSCGGRGSLYGCEHCDCVFEQVTGGIIATPGGESFERSALYHSFKVYVAEAIEDFLKARLPEYGFGIKTVQGLVGKESDYDSAYSYLKRLKMLEEVVFYLAKPIPNSLSFKRRDIIRWLKAPNDYLYDVAPIDYIKQAKNDSDFSKAMFKVRI</sequence>
<dbReference type="AlphaFoldDB" id="A0A1G2PWN6"/>
<protein>
    <submittedName>
        <fullName evidence="1">Uncharacterized protein</fullName>
    </submittedName>
</protein>
<organism evidence="1 2">
    <name type="scientific">Candidatus Terrybacteria bacterium RIFCSPLOWO2_01_FULL_40_23</name>
    <dbReference type="NCBI Taxonomy" id="1802366"/>
    <lineage>
        <taxon>Bacteria</taxon>
        <taxon>Candidatus Terryibacteriota</taxon>
    </lineage>
</organism>
<reference evidence="1 2" key="1">
    <citation type="journal article" date="2016" name="Nat. Commun.">
        <title>Thousands of microbial genomes shed light on interconnected biogeochemical processes in an aquifer system.</title>
        <authorList>
            <person name="Anantharaman K."/>
            <person name="Brown C.T."/>
            <person name="Hug L.A."/>
            <person name="Sharon I."/>
            <person name="Castelle C.J."/>
            <person name="Probst A.J."/>
            <person name="Thomas B.C."/>
            <person name="Singh A."/>
            <person name="Wilkins M.J."/>
            <person name="Karaoz U."/>
            <person name="Brodie E.L."/>
            <person name="Williams K.H."/>
            <person name="Hubbard S.S."/>
            <person name="Banfield J.F."/>
        </authorList>
    </citation>
    <scope>NUCLEOTIDE SEQUENCE [LARGE SCALE GENOMIC DNA]</scope>
</reference>
<comment type="caution">
    <text evidence="1">The sequence shown here is derived from an EMBL/GenBank/DDBJ whole genome shotgun (WGS) entry which is preliminary data.</text>
</comment>
<accession>A0A1G2PWN6</accession>
<name>A0A1G2PWN6_9BACT</name>
<evidence type="ECO:0000313" key="2">
    <source>
        <dbReference type="Proteomes" id="UP000176951"/>
    </source>
</evidence>
<proteinExistence type="predicted"/>